<dbReference type="PANTHER" id="PTHR30600">
    <property type="entry name" value="CYTOCHROME C PEROXIDASE-RELATED"/>
    <property type="match status" value="1"/>
</dbReference>
<evidence type="ECO:0000256" key="1">
    <source>
        <dbReference type="ARBA" id="ARBA00022617"/>
    </source>
</evidence>
<dbReference type="RefSeq" id="WP_133819707.1">
    <property type="nucleotide sequence ID" value="NZ_SNZH01000010.1"/>
</dbReference>
<keyword evidence="2 4" id="KW-0479">Metal-binding</keyword>
<keyword evidence="8" id="KW-1185">Reference proteome</keyword>
<evidence type="ECO:0000256" key="2">
    <source>
        <dbReference type="ARBA" id="ARBA00022723"/>
    </source>
</evidence>
<protein>
    <submittedName>
        <fullName evidence="7">CxxC motif-containing protein (DUF1111 family)</fullName>
    </submittedName>
</protein>
<dbReference type="AlphaFoldDB" id="A0A4R6YTG3"/>
<reference evidence="7 8" key="1">
    <citation type="submission" date="2019-03" db="EMBL/GenBank/DDBJ databases">
        <title>Genomic Encyclopedia of Type Strains, Phase IV (KMG-IV): sequencing the most valuable type-strain genomes for metagenomic binning, comparative biology and taxonomic classification.</title>
        <authorList>
            <person name="Goeker M."/>
        </authorList>
    </citation>
    <scope>NUCLEOTIDE SEQUENCE [LARGE SCALE GENOMIC DNA]</scope>
    <source>
        <strain evidence="7 8">DSM 21667</strain>
    </source>
</reference>
<dbReference type="Proteomes" id="UP000295293">
    <property type="component" value="Unassembled WGS sequence"/>
</dbReference>
<sequence length="723" mass="77933">MASFKNLLALACGAAAVAAAELAAAGTPPAYAPLFATTYTPAESVNWRIAPDGTIVTFGSGRARSRHESESIFYTFPVRYHEHRTFGFEIHDHVAAGGNSIEIFYEPQYAHWRQPECRSAYGNPYRAAFNNNATFNPTPVAVARPDGTGQKWVCRITRNAHAGSDGVLRIGDWMEVEFQQFLGISQGDPVVQGQTVYYTDTYRFHIGYPGLFIEGNEALNTRLSAGGAATAPFVRAGESVPPSAVISQQGNQLTYRNDANQVVTHTILDGLGNYNNYIVDSGATDYTSFFREALNIRWPTHNDFLNGRRLFHSSFKTGAHFEPGNPANTAIAGLANSLAVQESCIACHVHNGRGAAPQEAQALTTSVMKVSSGQVDANGQPLPHYHFGDTLQPRTLNAALAAEPATRVAFSEQAGNYADGQAFALQRPTYRFVDSDDRIFASAFQAQEPPGRGIAYYSARMPQTIAGLGLLEAIDEETLLQRHDPDDSNGDGISGRVALVPAAGAGLPRIGRFGWKADKFSLRHFSATALRGEIGVKTSLLPTLDCGVAQLACQQQAQGAGSLSDADLALITTYVQMTGAPSRRPDSIDLPGAIAGEAVFTQINCGGCHVATLQTGYRHPLAELRGQTIHAYTDLLLHDMGDALADQLTPQAQANREWRTPPLWGLGLREAVNGHGRLLHDGRARNIAEAILWHGGEAQASREAFRNLPAAARAHLVEFLESL</sequence>
<dbReference type="Pfam" id="PF06537">
    <property type="entry name" value="DHOR"/>
    <property type="match status" value="1"/>
</dbReference>
<dbReference type="OrthoDB" id="9805202at2"/>
<feature type="signal peptide" evidence="5">
    <location>
        <begin position="1"/>
        <end position="32"/>
    </location>
</feature>
<comment type="caution">
    <text evidence="7">The sequence shown here is derived from an EMBL/GenBank/DDBJ whole genome shotgun (WGS) entry which is preliminary data.</text>
</comment>
<dbReference type="GO" id="GO:0046872">
    <property type="term" value="F:metal ion binding"/>
    <property type="evidence" value="ECO:0007669"/>
    <property type="project" value="UniProtKB-KW"/>
</dbReference>
<evidence type="ECO:0000256" key="5">
    <source>
        <dbReference type="SAM" id="SignalP"/>
    </source>
</evidence>
<evidence type="ECO:0000256" key="4">
    <source>
        <dbReference type="PROSITE-ProRule" id="PRU00433"/>
    </source>
</evidence>
<dbReference type="GO" id="GO:0009055">
    <property type="term" value="F:electron transfer activity"/>
    <property type="evidence" value="ECO:0007669"/>
    <property type="project" value="InterPro"/>
</dbReference>
<keyword evidence="3 4" id="KW-0408">Iron</keyword>
<dbReference type="EMBL" id="SNZH01000010">
    <property type="protein sequence ID" value="TDR41628.1"/>
    <property type="molecule type" value="Genomic_DNA"/>
</dbReference>
<evidence type="ECO:0000313" key="8">
    <source>
        <dbReference type="Proteomes" id="UP000295293"/>
    </source>
</evidence>
<keyword evidence="1 4" id="KW-0349">Heme</keyword>
<dbReference type="PANTHER" id="PTHR30600:SF4">
    <property type="entry name" value="CYTOCHROME C DOMAIN-CONTAINING PROTEIN"/>
    <property type="match status" value="1"/>
</dbReference>
<accession>A0A4R6YTG3</accession>
<dbReference type="SUPFAM" id="SSF46626">
    <property type="entry name" value="Cytochrome c"/>
    <property type="match status" value="1"/>
</dbReference>
<dbReference type="InterPro" id="IPR009056">
    <property type="entry name" value="Cyt_c-like_dom"/>
</dbReference>
<organism evidence="7 8">
    <name type="scientific">Tahibacter aquaticus</name>
    <dbReference type="NCBI Taxonomy" id="520092"/>
    <lineage>
        <taxon>Bacteria</taxon>
        <taxon>Pseudomonadati</taxon>
        <taxon>Pseudomonadota</taxon>
        <taxon>Gammaproteobacteria</taxon>
        <taxon>Lysobacterales</taxon>
        <taxon>Rhodanobacteraceae</taxon>
        <taxon>Tahibacter</taxon>
    </lineage>
</organism>
<dbReference type="PROSITE" id="PS51007">
    <property type="entry name" value="CYTC"/>
    <property type="match status" value="1"/>
</dbReference>
<gene>
    <name evidence="7" type="ORF">DFR29_110111</name>
</gene>
<dbReference type="InterPro" id="IPR036909">
    <property type="entry name" value="Cyt_c-like_dom_sf"/>
</dbReference>
<evidence type="ECO:0000259" key="6">
    <source>
        <dbReference type="PROSITE" id="PS51007"/>
    </source>
</evidence>
<feature type="domain" description="Cytochrome c" evidence="6">
    <location>
        <begin position="591"/>
        <end position="723"/>
    </location>
</feature>
<dbReference type="GO" id="GO:0004130">
    <property type="term" value="F:cytochrome-c peroxidase activity"/>
    <property type="evidence" value="ECO:0007669"/>
    <property type="project" value="TreeGrafter"/>
</dbReference>
<proteinExistence type="predicted"/>
<dbReference type="InterPro" id="IPR010538">
    <property type="entry name" value="DHOR"/>
</dbReference>
<dbReference type="InterPro" id="IPR051395">
    <property type="entry name" value="Cytochrome_c_Peroxidase/MauG"/>
</dbReference>
<evidence type="ECO:0000313" key="7">
    <source>
        <dbReference type="EMBL" id="TDR41628.1"/>
    </source>
</evidence>
<dbReference type="GO" id="GO:0020037">
    <property type="term" value="F:heme binding"/>
    <property type="evidence" value="ECO:0007669"/>
    <property type="project" value="InterPro"/>
</dbReference>
<dbReference type="Gene3D" id="1.10.760.10">
    <property type="entry name" value="Cytochrome c-like domain"/>
    <property type="match status" value="1"/>
</dbReference>
<name>A0A4R6YTG3_9GAMM</name>
<feature type="chain" id="PRO_5020684968" evidence="5">
    <location>
        <begin position="33"/>
        <end position="723"/>
    </location>
</feature>
<evidence type="ECO:0000256" key="3">
    <source>
        <dbReference type="ARBA" id="ARBA00023004"/>
    </source>
</evidence>
<keyword evidence="5" id="KW-0732">Signal</keyword>